<keyword evidence="1" id="KW-0812">Transmembrane</keyword>
<reference evidence="3 4" key="1">
    <citation type="submission" date="2021-04" db="EMBL/GenBank/DDBJ databases">
        <title>Whole-genome sequencing of Saccharopolyspora endophytica KCTC 19397.</title>
        <authorList>
            <person name="Ay H."/>
            <person name="Saygin H."/>
            <person name="Sahin N."/>
        </authorList>
    </citation>
    <scope>NUCLEOTIDE SEQUENCE [LARGE SCALE GENOMIC DNA]</scope>
    <source>
        <strain evidence="3 4">KCTC 19397</strain>
    </source>
</reference>
<feature type="transmembrane region" description="Helical" evidence="1">
    <location>
        <begin position="86"/>
        <end position="110"/>
    </location>
</feature>
<evidence type="ECO:0000313" key="3">
    <source>
        <dbReference type="EMBL" id="MBQ0923577.1"/>
    </source>
</evidence>
<feature type="transmembrane region" description="Helical" evidence="1">
    <location>
        <begin position="116"/>
        <end position="140"/>
    </location>
</feature>
<feature type="domain" description="DUF1468" evidence="2">
    <location>
        <begin position="16"/>
        <end position="144"/>
    </location>
</feature>
<organism evidence="3 4">
    <name type="scientific">Saccharopolyspora endophytica</name>
    <dbReference type="NCBI Taxonomy" id="543886"/>
    <lineage>
        <taxon>Bacteria</taxon>
        <taxon>Bacillati</taxon>
        <taxon>Actinomycetota</taxon>
        <taxon>Actinomycetes</taxon>
        <taxon>Pseudonocardiales</taxon>
        <taxon>Pseudonocardiaceae</taxon>
        <taxon>Saccharopolyspora</taxon>
    </lineage>
</organism>
<evidence type="ECO:0000313" key="4">
    <source>
        <dbReference type="Proteomes" id="UP000674084"/>
    </source>
</evidence>
<keyword evidence="4" id="KW-1185">Reference proteome</keyword>
<dbReference type="EMBL" id="JAGPXE010000002">
    <property type="protein sequence ID" value="MBQ0923577.1"/>
    <property type="molecule type" value="Genomic_DNA"/>
</dbReference>
<protein>
    <submittedName>
        <fullName evidence="3">Tripartite tricarboxylate transporter TctB family protein</fullName>
    </submittedName>
</protein>
<gene>
    <name evidence="3" type="ORF">KBO27_06455</name>
</gene>
<comment type="caution">
    <text evidence="3">The sequence shown here is derived from an EMBL/GenBank/DDBJ whole genome shotgun (WGS) entry which is preliminary data.</text>
</comment>
<dbReference type="Proteomes" id="UP000674084">
    <property type="component" value="Unassembled WGS sequence"/>
</dbReference>
<dbReference type="InterPro" id="IPR009936">
    <property type="entry name" value="DUF1468"/>
</dbReference>
<keyword evidence="1" id="KW-0472">Membrane</keyword>
<dbReference type="Pfam" id="PF07331">
    <property type="entry name" value="TctB"/>
    <property type="match status" value="1"/>
</dbReference>
<evidence type="ECO:0000256" key="1">
    <source>
        <dbReference type="SAM" id="Phobius"/>
    </source>
</evidence>
<proteinExistence type="predicted"/>
<evidence type="ECO:0000259" key="2">
    <source>
        <dbReference type="Pfam" id="PF07331"/>
    </source>
</evidence>
<sequence length="152" mass="15224">MTGARAAGRSHRTVPAALTALGALAAVVSVGLGLGSTTQPGPGTWPLVASAGVVLSGAWLTVTGVERPEGVARTDLGRVLAAAGTLALFVVLLPLVGMPVPALVAIVVWLRLFGESWRLTVITAVLAVVSLQIVFVELLAVPLPVGPLAPGS</sequence>
<keyword evidence="1" id="KW-1133">Transmembrane helix</keyword>
<name>A0ABS5DB99_9PSEU</name>
<accession>A0ABS5DB99</accession>
<dbReference type="RefSeq" id="WP_210969015.1">
    <property type="nucleotide sequence ID" value="NZ_JAGPXE010000002.1"/>
</dbReference>